<keyword evidence="3" id="KW-1185">Reference proteome</keyword>
<reference evidence="2 3" key="1">
    <citation type="submission" date="2021-10" db="EMBL/GenBank/DDBJ databases">
        <authorList>
            <person name="Lavering E.D."/>
            <person name="James R."/>
            <person name="Fairholm J.D."/>
            <person name="Ogilvie B.H."/>
            <person name="Thurgood T.L."/>
            <person name="Robison R.A."/>
            <person name="Grose J.H."/>
        </authorList>
    </citation>
    <scope>NUCLEOTIDE SEQUENCE [LARGE SCALE GENOMIC DNA]</scope>
</reference>
<keyword evidence="2" id="KW-0238">DNA-binding</keyword>
<dbReference type="GO" id="GO:0003677">
    <property type="term" value="F:DNA binding"/>
    <property type="evidence" value="ECO:0007669"/>
    <property type="project" value="UniProtKB-KW"/>
</dbReference>
<feature type="compositionally biased region" description="Basic and acidic residues" evidence="1">
    <location>
        <begin position="373"/>
        <end position="382"/>
    </location>
</feature>
<evidence type="ECO:0000313" key="3">
    <source>
        <dbReference type="Proteomes" id="UP000827753"/>
    </source>
</evidence>
<sequence>MARKKEATELQQTKSAFKFIGKVTNADKDGFYLQSVAEKGEREGDTRRSMRFGIRTSETNTLTVQMFAYEPDEVYLWNSEKKKKDKHYKGDRVPYQEYIDNLEDYREKGYACLQARVGLNYGEDGKLVSNGVPDYVMAELLSEGLTNGDFIVVEGEIRYNKYKDKNDKIQEQVQYTIKKVHRAKEEDYIDDEGNLKEEVNYFEQSFVFLDAENLKKEGKAIVRGRVIDYRKSWYDKQFEVVYKDADGNVDEDLEELAIGLAKEVRWGDVLKVWGNAVNRVIITDERTEEEIKEEARKKKVLSGLGGKAQPKHAEKFSGKRYEQGLQIQGVLEWDDKVYTEDDFPTNQDLIKEEESNSKARGLGGKKNNPFKQDLSKDSDKVDDVVDIAEDDLPF</sequence>
<accession>A0AAE8YRD2</accession>
<evidence type="ECO:0000256" key="1">
    <source>
        <dbReference type="SAM" id="MobiDB-lite"/>
    </source>
</evidence>
<organism evidence="2 3">
    <name type="scientific">Bacillus phage vB_BanS_MrDarsey</name>
    <dbReference type="NCBI Taxonomy" id="2894787"/>
    <lineage>
        <taxon>Viruses</taxon>
        <taxon>Duplodnaviria</taxon>
        <taxon>Heunggongvirae</taxon>
        <taxon>Uroviricota</taxon>
        <taxon>Caudoviricetes</taxon>
        <taxon>Joanripponvirinae</taxon>
        <taxon>Tsamsavirus</taxon>
        <taxon>Tsamsavirus mrdarsey</taxon>
    </lineage>
</organism>
<protein>
    <submittedName>
        <fullName evidence="2">Single-stranded DNA-binding protein</fullName>
    </submittedName>
</protein>
<proteinExistence type="predicted"/>
<dbReference type="Proteomes" id="UP000827753">
    <property type="component" value="Segment"/>
</dbReference>
<dbReference type="InterPro" id="IPR012340">
    <property type="entry name" value="NA-bd_OB-fold"/>
</dbReference>
<evidence type="ECO:0000313" key="2">
    <source>
        <dbReference type="EMBL" id="UGO47901.1"/>
    </source>
</evidence>
<dbReference type="EMBL" id="OK499987">
    <property type="protein sequence ID" value="UGO47901.1"/>
    <property type="molecule type" value="Genomic_DNA"/>
</dbReference>
<gene>
    <name evidence="2" type="ORF">MRDARSEY_69</name>
</gene>
<dbReference type="Gene3D" id="2.40.50.140">
    <property type="entry name" value="Nucleic acid-binding proteins"/>
    <property type="match status" value="1"/>
</dbReference>
<name>A0AAE8YRD2_9CAUD</name>
<feature type="region of interest" description="Disordered" evidence="1">
    <location>
        <begin position="344"/>
        <end position="382"/>
    </location>
</feature>